<feature type="domain" description="Acyl-CoA oxidase/dehydrogenase middle" evidence="9">
    <location>
        <begin position="129"/>
        <end position="221"/>
    </location>
</feature>
<dbReference type="Pfam" id="PF02771">
    <property type="entry name" value="Acyl-CoA_dh_N"/>
    <property type="match status" value="1"/>
</dbReference>
<dbReference type="InterPro" id="IPR037069">
    <property type="entry name" value="AcylCoA_DH/ox_N_sf"/>
</dbReference>
<keyword evidence="5 6" id="KW-0560">Oxidoreductase</keyword>
<comment type="cofactor">
    <cofactor evidence="1 6">
        <name>FAD</name>
        <dbReference type="ChEBI" id="CHEBI:57692"/>
    </cofactor>
</comment>
<sequence length="389" mass="43705">MFDKDHVFIKTARQKELYELARSHAEDFSRRADHYDETGDFPFENFEALKASGYTGLTASEEYGGKNISLYELVLIQEALAQGDGPTTLGIGWHLGIMMDLSLRREWDEETFKALCRRVINDKHIVNRAATEQGTGSPTRGGKPATEAGKEHDGWRVTGHKTFTTLAPVADEFIVTASMKDSDDVGGFLVNRHLDGVSFEETWDTLGMRATRSDDLFLKNVKIPPDAFVERIGWQDKNHLPPGWLLHIPACYIGIALAARRDVIDFAANYQPNSLDHPIKDLQHVQQKIGAIELELMKARYMMYGVAEQWDRDPERRPHLGPELSAVKYTATNAAVKAVDLAMRVVGGTSIFRSKPFERYYRDVRAGIHNPPSDDAVLSILGKRGFQES</sequence>
<evidence type="ECO:0000256" key="2">
    <source>
        <dbReference type="ARBA" id="ARBA00009347"/>
    </source>
</evidence>
<evidence type="ECO:0000256" key="5">
    <source>
        <dbReference type="ARBA" id="ARBA00023002"/>
    </source>
</evidence>
<dbReference type="AlphaFoldDB" id="A0A4R2NZH1"/>
<feature type="region of interest" description="Disordered" evidence="7">
    <location>
        <begin position="129"/>
        <end position="154"/>
    </location>
</feature>
<dbReference type="InterPro" id="IPR013786">
    <property type="entry name" value="AcylCoA_DH/ox_N"/>
</dbReference>
<organism evidence="11 12">
    <name type="scientific">Scopulibacillus darangshiensis</name>
    <dbReference type="NCBI Taxonomy" id="442528"/>
    <lineage>
        <taxon>Bacteria</taxon>
        <taxon>Bacillati</taxon>
        <taxon>Bacillota</taxon>
        <taxon>Bacilli</taxon>
        <taxon>Bacillales</taxon>
        <taxon>Sporolactobacillaceae</taxon>
        <taxon>Scopulibacillus</taxon>
    </lineage>
</organism>
<dbReference type="Gene3D" id="2.40.110.10">
    <property type="entry name" value="Butyryl-CoA Dehydrogenase, subunit A, domain 2"/>
    <property type="match status" value="1"/>
</dbReference>
<keyword evidence="3 6" id="KW-0285">Flavoprotein</keyword>
<dbReference type="RefSeq" id="WP_132746531.1">
    <property type="nucleotide sequence ID" value="NZ_SLXK01000018.1"/>
</dbReference>
<keyword evidence="12" id="KW-1185">Reference proteome</keyword>
<evidence type="ECO:0000256" key="3">
    <source>
        <dbReference type="ARBA" id="ARBA00022630"/>
    </source>
</evidence>
<dbReference type="InterPro" id="IPR009100">
    <property type="entry name" value="AcylCoA_DH/oxidase_NM_dom_sf"/>
</dbReference>
<protein>
    <submittedName>
        <fullName evidence="11">Alkylation response protein AidB-like acyl-CoA dehydrogenase</fullName>
    </submittedName>
</protein>
<dbReference type="GO" id="GO:0050660">
    <property type="term" value="F:flavin adenine dinucleotide binding"/>
    <property type="evidence" value="ECO:0007669"/>
    <property type="project" value="InterPro"/>
</dbReference>
<dbReference type="OrthoDB" id="9785203at2"/>
<name>A0A4R2NZH1_9BACL</name>
<dbReference type="CDD" id="cd00567">
    <property type="entry name" value="ACAD"/>
    <property type="match status" value="1"/>
</dbReference>
<feature type="domain" description="Acyl-CoA dehydrogenase/oxidase N-terminal" evidence="10">
    <location>
        <begin position="11"/>
        <end position="100"/>
    </location>
</feature>
<evidence type="ECO:0000256" key="7">
    <source>
        <dbReference type="SAM" id="MobiDB-lite"/>
    </source>
</evidence>
<accession>A0A4R2NZH1</accession>
<evidence type="ECO:0000259" key="9">
    <source>
        <dbReference type="Pfam" id="PF02770"/>
    </source>
</evidence>
<keyword evidence="4 6" id="KW-0274">FAD</keyword>
<evidence type="ECO:0000313" key="12">
    <source>
        <dbReference type="Proteomes" id="UP000295416"/>
    </source>
</evidence>
<dbReference type="Pfam" id="PF00441">
    <property type="entry name" value="Acyl-CoA_dh_1"/>
    <property type="match status" value="1"/>
</dbReference>
<dbReference type="InterPro" id="IPR046373">
    <property type="entry name" value="Acyl-CoA_Oxase/DH_mid-dom_sf"/>
</dbReference>
<dbReference type="Gene3D" id="1.10.540.10">
    <property type="entry name" value="Acyl-CoA dehydrogenase/oxidase, N-terminal domain"/>
    <property type="match status" value="1"/>
</dbReference>
<evidence type="ECO:0000256" key="6">
    <source>
        <dbReference type="RuleBase" id="RU362125"/>
    </source>
</evidence>
<comment type="similarity">
    <text evidence="2 6">Belongs to the acyl-CoA dehydrogenase family.</text>
</comment>
<dbReference type="InterPro" id="IPR036250">
    <property type="entry name" value="AcylCo_DH-like_C"/>
</dbReference>
<evidence type="ECO:0000256" key="4">
    <source>
        <dbReference type="ARBA" id="ARBA00022827"/>
    </source>
</evidence>
<feature type="domain" description="Acyl-CoA dehydrogenase/oxidase C-terminal" evidence="8">
    <location>
        <begin position="251"/>
        <end position="366"/>
    </location>
</feature>
<dbReference type="EMBL" id="SLXK01000018">
    <property type="protein sequence ID" value="TCP27054.1"/>
    <property type="molecule type" value="Genomic_DNA"/>
</dbReference>
<dbReference type="SUPFAM" id="SSF56645">
    <property type="entry name" value="Acyl-CoA dehydrogenase NM domain-like"/>
    <property type="match status" value="1"/>
</dbReference>
<dbReference type="InterPro" id="IPR009075">
    <property type="entry name" value="AcylCo_DH/oxidase_C"/>
</dbReference>
<reference evidence="11 12" key="1">
    <citation type="submission" date="2019-03" db="EMBL/GenBank/DDBJ databases">
        <title>Genomic Encyclopedia of Type Strains, Phase IV (KMG-IV): sequencing the most valuable type-strain genomes for metagenomic binning, comparative biology and taxonomic classification.</title>
        <authorList>
            <person name="Goeker M."/>
        </authorList>
    </citation>
    <scope>NUCLEOTIDE SEQUENCE [LARGE SCALE GENOMIC DNA]</scope>
    <source>
        <strain evidence="11 12">DSM 19377</strain>
    </source>
</reference>
<gene>
    <name evidence="11" type="ORF">EV207_11832</name>
</gene>
<proteinExistence type="inferred from homology"/>
<dbReference type="InterPro" id="IPR006091">
    <property type="entry name" value="Acyl-CoA_Oxase/DH_mid-dom"/>
</dbReference>
<dbReference type="PANTHER" id="PTHR43884:SF25">
    <property type="entry name" value="ACYL-COA DEHYDROGENASE YDBM-RELATED"/>
    <property type="match status" value="1"/>
</dbReference>
<dbReference type="Pfam" id="PF02770">
    <property type="entry name" value="Acyl-CoA_dh_M"/>
    <property type="match status" value="1"/>
</dbReference>
<evidence type="ECO:0000256" key="1">
    <source>
        <dbReference type="ARBA" id="ARBA00001974"/>
    </source>
</evidence>
<dbReference type="GO" id="GO:0003995">
    <property type="term" value="F:acyl-CoA dehydrogenase activity"/>
    <property type="evidence" value="ECO:0007669"/>
    <property type="project" value="TreeGrafter"/>
</dbReference>
<evidence type="ECO:0000259" key="10">
    <source>
        <dbReference type="Pfam" id="PF02771"/>
    </source>
</evidence>
<dbReference type="Proteomes" id="UP000295416">
    <property type="component" value="Unassembled WGS sequence"/>
</dbReference>
<dbReference type="PANTHER" id="PTHR43884">
    <property type="entry name" value="ACYL-COA DEHYDROGENASE"/>
    <property type="match status" value="1"/>
</dbReference>
<comment type="caution">
    <text evidence="11">The sequence shown here is derived from an EMBL/GenBank/DDBJ whole genome shotgun (WGS) entry which is preliminary data.</text>
</comment>
<dbReference type="PIRSF" id="PIRSF016578">
    <property type="entry name" value="HsaA"/>
    <property type="match status" value="1"/>
</dbReference>
<dbReference type="Gene3D" id="1.20.140.10">
    <property type="entry name" value="Butyryl-CoA Dehydrogenase, subunit A, domain 3"/>
    <property type="match status" value="1"/>
</dbReference>
<dbReference type="SUPFAM" id="SSF47203">
    <property type="entry name" value="Acyl-CoA dehydrogenase C-terminal domain-like"/>
    <property type="match status" value="1"/>
</dbReference>
<evidence type="ECO:0000259" key="8">
    <source>
        <dbReference type="Pfam" id="PF00441"/>
    </source>
</evidence>
<evidence type="ECO:0000313" key="11">
    <source>
        <dbReference type="EMBL" id="TCP27054.1"/>
    </source>
</evidence>